<comment type="caution">
    <text evidence="1">The sequence shown here is derived from an EMBL/GenBank/DDBJ whole genome shotgun (WGS) entry which is preliminary data.</text>
</comment>
<keyword evidence="2" id="KW-1185">Reference proteome</keyword>
<organism evidence="1 2">
    <name type="scientific">Brevibacillus panacihumi W25</name>
    <dbReference type="NCBI Taxonomy" id="1408254"/>
    <lineage>
        <taxon>Bacteria</taxon>
        <taxon>Bacillati</taxon>
        <taxon>Bacillota</taxon>
        <taxon>Bacilli</taxon>
        <taxon>Bacillales</taxon>
        <taxon>Paenibacillaceae</taxon>
        <taxon>Brevibacillus</taxon>
    </lineage>
</organism>
<accession>V6M0F7</accession>
<evidence type="ECO:0000313" key="1">
    <source>
        <dbReference type="EMBL" id="EST52156.1"/>
    </source>
</evidence>
<gene>
    <name evidence="1" type="ORF">T458_24140</name>
</gene>
<proteinExistence type="predicted"/>
<dbReference type="PATRIC" id="fig|1408254.3.peg.4742"/>
<dbReference type="AlphaFoldDB" id="V6M0F7"/>
<dbReference type="HOGENOM" id="CLU_2615100_0_0_9"/>
<dbReference type="EMBL" id="AYJU01000018">
    <property type="protein sequence ID" value="EST52156.1"/>
    <property type="molecule type" value="Genomic_DNA"/>
</dbReference>
<dbReference type="Proteomes" id="UP000017973">
    <property type="component" value="Unassembled WGS sequence"/>
</dbReference>
<reference evidence="1 2" key="1">
    <citation type="journal article" date="2014" name="Genome Announc.">
        <title>Draft Genome Sequence of Brevibacillus panacihumi Strain W25, a Halotolerant Hydrocarbon-Degrading Bacterium.</title>
        <authorList>
            <person name="Wang X."/>
            <person name="Jin D."/>
            <person name="Zhou L."/>
            <person name="Wu L."/>
            <person name="An W."/>
            <person name="Chen Y."/>
            <person name="Zhao L."/>
        </authorList>
    </citation>
    <scope>NUCLEOTIDE SEQUENCE [LARGE SCALE GENOMIC DNA]</scope>
    <source>
        <strain evidence="1 2">W25</strain>
    </source>
</reference>
<name>V6M0F7_9BACL</name>
<evidence type="ECO:0000313" key="2">
    <source>
        <dbReference type="Proteomes" id="UP000017973"/>
    </source>
</evidence>
<dbReference type="STRING" id="1408254.T458_24140"/>
<dbReference type="RefSeq" id="WP_023558615.1">
    <property type="nucleotide sequence ID" value="NZ_KI629786.1"/>
</dbReference>
<protein>
    <submittedName>
        <fullName evidence="1">Uncharacterized protein</fullName>
    </submittedName>
</protein>
<sequence>MLYWEQDAQLDNTRRVLVWRDGQQEQLPLGENLIGLQFLSQSGKVLTTSTIGINLLRTVIPSWNTIGDKKHSHLYHAQ</sequence>